<gene>
    <name evidence="1" type="ORF">SPSK_03702</name>
</gene>
<dbReference type="Proteomes" id="UP000033710">
    <property type="component" value="Unassembled WGS sequence"/>
</dbReference>
<dbReference type="AlphaFoldDB" id="A0A0F2M0N9"/>
<sequence>MYNIHVDEGPPAAVRKLCMRGLGLLLGPWSRSALTASTLRISSAKKLIADAELFCEEVDASLSLAITRRGFLTASEEKAVSGGDRFWRRAGMSFMPGHALVLLPPVLWHARAAQRP</sequence>
<organism evidence="1 2">
    <name type="scientific">Sporothrix schenckii 1099-18</name>
    <dbReference type="NCBI Taxonomy" id="1397361"/>
    <lineage>
        <taxon>Eukaryota</taxon>
        <taxon>Fungi</taxon>
        <taxon>Dikarya</taxon>
        <taxon>Ascomycota</taxon>
        <taxon>Pezizomycotina</taxon>
        <taxon>Sordariomycetes</taxon>
        <taxon>Sordariomycetidae</taxon>
        <taxon>Ophiostomatales</taxon>
        <taxon>Ophiostomataceae</taxon>
        <taxon>Sporothrix</taxon>
    </lineage>
</organism>
<accession>A0A0F2M0N9</accession>
<dbReference type="EMBL" id="AXCR01000010">
    <property type="protein sequence ID" value="KJR82639.1"/>
    <property type="molecule type" value="Genomic_DNA"/>
</dbReference>
<name>A0A0F2M0N9_SPOSC</name>
<reference evidence="1 2" key="1">
    <citation type="journal article" date="2014" name="BMC Genomics">
        <title>Comparative genomics of the major fungal agents of human and animal Sporotrichosis: Sporothrix schenckii and Sporothrix brasiliensis.</title>
        <authorList>
            <person name="Teixeira M.M."/>
            <person name="de Almeida L.G."/>
            <person name="Kubitschek-Barreira P."/>
            <person name="Alves F.L."/>
            <person name="Kioshima E.S."/>
            <person name="Abadio A.K."/>
            <person name="Fernandes L."/>
            <person name="Derengowski L.S."/>
            <person name="Ferreira K.S."/>
            <person name="Souza R.C."/>
            <person name="Ruiz J.C."/>
            <person name="de Andrade N.C."/>
            <person name="Paes H.C."/>
            <person name="Nicola A.M."/>
            <person name="Albuquerque P."/>
            <person name="Gerber A.L."/>
            <person name="Martins V.P."/>
            <person name="Peconick L.D."/>
            <person name="Neto A.V."/>
            <person name="Chaucanez C.B."/>
            <person name="Silva P.A."/>
            <person name="Cunha O.L."/>
            <person name="de Oliveira F.F."/>
            <person name="dos Santos T.C."/>
            <person name="Barros A.L."/>
            <person name="Soares M.A."/>
            <person name="de Oliveira L.M."/>
            <person name="Marini M.M."/>
            <person name="Villalobos-Duno H."/>
            <person name="Cunha M.M."/>
            <person name="de Hoog S."/>
            <person name="da Silveira J.F."/>
            <person name="Henrissat B."/>
            <person name="Nino-Vega G.A."/>
            <person name="Cisalpino P.S."/>
            <person name="Mora-Montes H.M."/>
            <person name="Almeida S.R."/>
            <person name="Stajich J.E."/>
            <person name="Lopes-Bezerra L.M."/>
            <person name="Vasconcelos A.T."/>
            <person name="Felipe M.S."/>
        </authorList>
    </citation>
    <scope>NUCLEOTIDE SEQUENCE [LARGE SCALE GENOMIC DNA]</scope>
    <source>
        <strain evidence="1 2">1099-18</strain>
    </source>
</reference>
<evidence type="ECO:0000313" key="2">
    <source>
        <dbReference type="Proteomes" id="UP000033710"/>
    </source>
</evidence>
<dbReference type="GeneID" id="27665814"/>
<comment type="caution">
    <text evidence="1">The sequence shown here is derived from an EMBL/GenBank/DDBJ whole genome shotgun (WGS) entry which is preliminary data.</text>
</comment>
<dbReference type="VEuPathDB" id="FungiDB:SPSK_03702"/>
<proteinExistence type="predicted"/>
<evidence type="ECO:0000313" key="1">
    <source>
        <dbReference type="EMBL" id="KJR82639.1"/>
    </source>
</evidence>
<dbReference type="KEGG" id="ssck:SPSK_03702"/>
<reference evidence="1 2" key="2">
    <citation type="journal article" date="2015" name="Eukaryot. Cell">
        <title>Asexual propagation of a virulent clone complex in a human and feline outbreak of sporotrichosis.</title>
        <authorList>
            <person name="Teixeira Mde M."/>
            <person name="Rodrigues A.M."/>
            <person name="Tsui C.K."/>
            <person name="de Almeida L.G."/>
            <person name="Van Diepeningen A.D."/>
            <person name="van den Ende B.G."/>
            <person name="Fernandes G.F."/>
            <person name="Kano R."/>
            <person name="Hamelin R.C."/>
            <person name="Lopes-Bezerra L.M."/>
            <person name="Vasconcelos A.T."/>
            <person name="de Hoog S."/>
            <person name="de Camargo Z.P."/>
            <person name="Felipe M.S."/>
        </authorList>
    </citation>
    <scope>NUCLEOTIDE SEQUENCE [LARGE SCALE GENOMIC DNA]</scope>
    <source>
        <strain evidence="1 2">1099-18</strain>
    </source>
</reference>
<protein>
    <submittedName>
        <fullName evidence="1">Uncharacterized protein</fullName>
    </submittedName>
</protein>
<dbReference type="RefSeq" id="XP_016585315.1">
    <property type="nucleotide sequence ID" value="XM_016730537.1"/>
</dbReference>